<dbReference type="SUPFAM" id="SSF53098">
    <property type="entry name" value="Ribonuclease H-like"/>
    <property type="match status" value="1"/>
</dbReference>
<accession>A0AA38IRM0</accession>
<name>A0AA38IRM0_9CUCU</name>
<dbReference type="PANTHER" id="PTHR38681">
    <property type="entry name" value="RETROVIRUS-RELATED POL POLYPROTEIN FROM TRANSPOSON 412-LIKE PROTEIN-RELATED"/>
    <property type="match status" value="1"/>
</dbReference>
<feature type="compositionally biased region" description="Low complexity" evidence="1">
    <location>
        <begin position="225"/>
        <end position="256"/>
    </location>
</feature>
<evidence type="ECO:0000313" key="4">
    <source>
        <dbReference type="Proteomes" id="UP001168821"/>
    </source>
</evidence>
<dbReference type="InterPro" id="IPR012337">
    <property type="entry name" value="RNaseH-like_sf"/>
</dbReference>
<feature type="domain" description="Integrase catalytic" evidence="2">
    <location>
        <begin position="1"/>
        <end position="124"/>
    </location>
</feature>
<dbReference type="EMBL" id="JALNTZ010000002">
    <property type="protein sequence ID" value="KAJ3662055.1"/>
    <property type="molecule type" value="Genomic_DNA"/>
</dbReference>
<dbReference type="AlphaFoldDB" id="A0AA38IRM0"/>
<sequence length="264" mass="30130">MTAETVAKTFYATWVARFGCPHRITTDQDRQFEATLMSALTDLLGTKRCRTTPYRPQCNGMIERWHRTIKAAIMCHETSDWYDILPTVLLGLRTTIKDDLQCSPAELTYGTQLRIPGEFFFANDEPEVDPNNFVDKLRLHMRNVRPRPATHHGHHKTFVHPELSDCSHIFLRDDSVRKPLQPPYTGPHHVLRRTDKVIVISMNGRETTVSLDRVKPAFISAESCTPPHVQPPTQQVPTTPASTSTTTRSGRTARPPVKFRDYET</sequence>
<gene>
    <name evidence="3" type="ORF">Zmor_006422</name>
</gene>
<dbReference type="GO" id="GO:0003676">
    <property type="term" value="F:nucleic acid binding"/>
    <property type="evidence" value="ECO:0007669"/>
    <property type="project" value="InterPro"/>
</dbReference>
<dbReference type="PANTHER" id="PTHR38681:SF1">
    <property type="entry name" value="RETROVIRUS-RELATED POL POLYPROTEIN FROM TRANSPOSON 412-LIKE PROTEIN"/>
    <property type="match status" value="1"/>
</dbReference>
<dbReference type="InterPro" id="IPR036397">
    <property type="entry name" value="RNaseH_sf"/>
</dbReference>
<evidence type="ECO:0000259" key="2">
    <source>
        <dbReference type="PROSITE" id="PS50994"/>
    </source>
</evidence>
<comment type="caution">
    <text evidence="3">The sequence shown here is derived from an EMBL/GenBank/DDBJ whole genome shotgun (WGS) entry which is preliminary data.</text>
</comment>
<keyword evidence="4" id="KW-1185">Reference proteome</keyword>
<evidence type="ECO:0000313" key="3">
    <source>
        <dbReference type="EMBL" id="KAJ3662055.1"/>
    </source>
</evidence>
<organism evidence="3 4">
    <name type="scientific">Zophobas morio</name>
    <dbReference type="NCBI Taxonomy" id="2755281"/>
    <lineage>
        <taxon>Eukaryota</taxon>
        <taxon>Metazoa</taxon>
        <taxon>Ecdysozoa</taxon>
        <taxon>Arthropoda</taxon>
        <taxon>Hexapoda</taxon>
        <taxon>Insecta</taxon>
        <taxon>Pterygota</taxon>
        <taxon>Neoptera</taxon>
        <taxon>Endopterygota</taxon>
        <taxon>Coleoptera</taxon>
        <taxon>Polyphaga</taxon>
        <taxon>Cucujiformia</taxon>
        <taxon>Tenebrionidae</taxon>
        <taxon>Zophobas</taxon>
    </lineage>
</organism>
<dbReference type="Gene3D" id="3.30.420.10">
    <property type="entry name" value="Ribonuclease H-like superfamily/Ribonuclease H"/>
    <property type="match status" value="1"/>
</dbReference>
<dbReference type="PROSITE" id="PS50994">
    <property type="entry name" value="INTEGRASE"/>
    <property type="match status" value="1"/>
</dbReference>
<evidence type="ECO:0000256" key="1">
    <source>
        <dbReference type="SAM" id="MobiDB-lite"/>
    </source>
</evidence>
<protein>
    <recommendedName>
        <fullName evidence="2">Integrase catalytic domain-containing protein</fullName>
    </recommendedName>
</protein>
<dbReference type="InterPro" id="IPR001584">
    <property type="entry name" value="Integrase_cat-core"/>
</dbReference>
<proteinExistence type="predicted"/>
<dbReference type="Proteomes" id="UP001168821">
    <property type="component" value="Unassembled WGS sequence"/>
</dbReference>
<reference evidence="3" key="1">
    <citation type="journal article" date="2023" name="G3 (Bethesda)">
        <title>Whole genome assemblies of Zophobas morio and Tenebrio molitor.</title>
        <authorList>
            <person name="Kaur S."/>
            <person name="Stinson S.A."/>
            <person name="diCenzo G.C."/>
        </authorList>
    </citation>
    <scope>NUCLEOTIDE SEQUENCE</scope>
    <source>
        <strain evidence="3">QUZm001</strain>
    </source>
</reference>
<dbReference type="GO" id="GO:0015074">
    <property type="term" value="P:DNA integration"/>
    <property type="evidence" value="ECO:0007669"/>
    <property type="project" value="InterPro"/>
</dbReference>
<feature type="region of interest" description="Disordered" evidence="1">
    <location>
        <begin position="222"/>
        <end position="264"/>
    </location>
</feature>